<comment type="caution">
    <text evidence="1">The sequence shown here is derived from an EMBL/GenBank/DDBJ whole genome shotgun (WGS) entry which is preliminary data.</text>
</comment>
<dbReference type="Proteomes" id="UP001239111">
    <property type="component" value="Chromosome 4"/>
</dbReference>
<evidence type="ECO:0000313" key="2">
    <source>
        <dbReference type="Proteomes" id="UP001239111"/>
    </source>
</evidence>
<sequence>MTEIKHRVSEMETFQTDDKHQLGEQLIAEAKERMHREKNIIIFGVDENDETDDLKEEIIFLLSGAPFSLEEIRVLRLGKADADKIRPVKVIFNSHEEAKWVLINQKSFCKDNMRCANDKTLLQQEYMRNLSVKLEEMKKAGSKNVRIKYIRNVPTIVKDGRPKQGTEPANGRRNGASRYSHVSYEDSSTNNVSALENQNDVMYKQRKDNSKSTKSNSESLGNNRDIKQTAAKK</sequence>
<evidence type="ECO:0000313" key="1">
    <source>
        <dbReference type="EMBL" id="KAJ8667827.1"/>
    </source>
</evidence>
<accession>A0ACC2NBU5</accession>
<proteinExistence type="predicted"/>
<keyword evidence="2" id="KW-1185">Reference proteome</keyword>
<reference evidence="1" key="1">
    <citation type="submission" date="2023-04" db="EMBL/GenBank/DDBJ databases">
        <title>A chromosome-level genome assembly of the parasitoid wasp Eretmocerus hayati.</title>
        <authorList>
            <person name="Zhong Y."/>
            <person name="Liu S."/>
            <person name="Liu Y."/>
        </authorList>
    </citation>
    <scope>NUCLEOTIDE SEQUENCE</scope>
    <source>
        <strain evidence="1">ZJU_SS_LIU_2023</strain>
    </source>
</reference>
<organism evidence="1 2">
    <name type="scientific">Eretmocerus hayati</name>
    <dbReference type="NCBI Taxonomy" id="131215"/>
    <lineage>
        <taxon>Eukaryota</taxon>
        <taxon>Metazoa</taxon>
        <taxon>Ecdysozoa</taxon>
        <taxon>Arthropoda</taxon>
        <taxon>Hexapoda</taxon>
        <taxon>Insecta</taxon>
        <taxon>Pterygota</taxon>
        <taxon>Neoptera</taxon>
        <taxon>Endopterygota</taxon>
        <taxon>Hymenoptera</taxon>
        <taxon>Apocrita</taxon>
        <taxon>Proctotrupomorpha</taxon>
        <taxon>Chalcidoidea</taxon>
        <taxon>Aphelinidae</taxon>
        <taxon>Aphelininae</taxon>
        <taxon>Eretmocerus</taxon>
    </lineage>
</organism>
<gene>
    <name evidence="1" type="ORF">QAD02_009490</name>
</gene>
<name>A0ACC2NBU5_9HYME</name>
<protein>
    <submittedName>
        <fullName evidence="1">Uncharacterized protein</fullName>
    </submittedName>
</protein>
<dbReference type="EMBL" id="CM056744">
    <property type="protein sequence ID" value="KAJ8667827.1"/>
    <property type="molecule type" value="Genomic_DNA"/>
</dbReference>